<keyword evidence="5 7" id="KW-0733">Signal recognition particle</keyword>
<dbReference type="STRING" id="4955.A0A1G4MDK0"/>
<evidence type="ECO:0000313" key="8">
    <source>
        <dbReference type="EMBL" id="SCW01870.1"/>
    </source>
</evidence>
<evidence type="ECO:0000256" key="1">
    <source>
        <dbReference type="ARBA" id="ARBA00004496"/>
    </source>
</evidence>
<dbReference type="PANTHER" id="PTHR12013">
    <property type="entry name" value="SIGNAL RECOGNITION PARTICLE 14 KD PROTEIN"/>
    <property type="match status" value="1"/>
</dbReference>
<keyword evidence="4 7" id="KW-0694">RNA-binding</keyword>
<organism evidence="8 9">
    <name type="scientific">Lachancea fermentati</name>
    <name type="common">Zygosaccharomyces fermentati</name>
    <dbReference type="NCBI Taxonomy" id="4955"/>
    <lineage>
        <taxon>Eukaryota</taxon>
        <taxon>Fungi</taxon>
        <taxon>Dikarya</taxon>
        <taxon>Ascomycota</taxon>
        <taxon>Saccharomycotina</taxon>
        <taxon>Saccharomycetes</taxon>
        <taxon>Saccharomycetales</taxon>
        <taxon>Saccharomycetaceae</taxon>
        <taxon>Lachancea</taxon>
    </lineage>
</organism>
<dbReference type="Proteomes" id="UP000190831">
    <property type="component" value="Chromosome E"/>
</dbReference>
<accession>A0A1G4MDK0</accession>
<evidence type="ECO:0000256" key="4">
    <source>
        <dbReference type="ARBA" id="ARBA00022884"/>
    </source>
</evidence>
<name>A0A1G4MDK0_LACFM</name>
<keyword evidence="9" id="KW-1185">Reference proteome</keyword>
<evidence type="ECO:0000256" key="6">
    <source>
        <dbReference type="ARBA" id="ARBA00023274"/>
    </source>
</evidence>
<dbReference type="GO" id="GO:0030942">
    <property type="term" value="F:endoplasmic reticulum signal peptide binding"/>
    <property type="evidence" value="ECO:0007669"/>
    <property type="project" value="UniProtKB-UniRule"/>
</dbReference>
<keyword evidence="3 7" id="KW-0963">Cytoplasm</keyword>
<comment type="function">
    <text evidence="7">Component of the signal recognition particle (SRP) complex, a ribonucleoprotein complex that mediates the cotranslational targeting of secretory and membrane proteins to the endoplasmic reticulum (ER).</text>
</comment>
<dbReference type="InterPro" id="IPR003210">
    <property type="entry name" value="Signal_recog_particle_SRP14"/>
</dbReference>
<dbReference type="InterPro" id="IPR009018">
    <property type="entry name" value="Signal_recog_particle_SRP9/14"/>
</dbReference>
<evidence type="ECO:0000256" key="3">
    <source>
        <dbReference type="ARBA" id="ARBA00022490"/>
    </source>
</evidence>
<reference evidence="9" key="1">
    <citation type="submission" date="2016-03" db="EMBL/GenBank/DDBJ databases">
        <authorList>
            <person name="Devillers H."/>
        </authorList>
    </citation>
    <scope>NUCLEOTIDE SEQUENCE [LARGE SCALE GENOMIC DNA]</scope>
</reference>
<evidence type="ECO:0000256" key="7">
    <source>
        <dbReference type="RuleBase" id="RU368100"/>
    </source>
</evidence>
<dbReference type="EMBL" id="LT598488">
    <property type="protein sequence ID" value="SCW01870.1"/>
    <property type="molecule type" value="Genomic_DNA"/>
</dbReference>
<dbReference type="GO" id="GO:0005786">
    <property type="term" value="C:signal recognition particle, endoplasmic reticulum targeting"/>
    <property type="evidence" value="ECO:0007669"/>
    <property type="project" value="UniProtKB-UniRule"/>
</dbReference>
<dbReference type="GO" id="GO:0006614">
    <property type="term" value="P:SRP-dependent cotranslational protein targeting to membrane"/>
    <property type="evidence" value="ECO:0007669"/>
    <property type="project" value="UniProtKB-UniRule"/>
</dbReference>
<proteinExistence type="inferred from homology"/>
<dbReference type="OMA" id="DKFWQDY"/>
<gene>
    <name evidence="8" type="ORF">LAFE_0E09098G</name>
</gene>
<comment type="similarity">
    <text evidence="2 7">Belongs to the SRP14 family.</text>
</comment>
<dbReference type="SUPFAM" id="SSF54762">
    <property type="entry name" value="Signal recognition particle alu RNA binding heterodimer, SRP9/14"/>
    <property type="match status" value="1"/>
</dbReference>
<comment type="subcellular location">
    <subcellularLocation>
        <location evidence="1 7">Cytoplasm</location>
    </subcellularLocation>
</comment>
<dbReference type="OrthoDB" id="19209at2759"/>
<dbReference type="AlphaFoldDB" id="A0A1G4MDK0"/>
<evidence type="ECO:0000256" key="2">
    <source>
        <dbReference type="ARBA" id="ARBA00010349"/>
    </source>
</evidence>
<dbReference type="Pfam" id="PF02290">
    <property type="entry name" value="SRP14"/>
    <property type="match status" value="1"/>
</dbReference>
<keyword evidence="6 7" id="KW-0687">Ribonucleoprotein</keyword>
<dbReference type="Gene3D" id="3.30.720.10">
    <property type="entry name" value="Signal recognition particle alu RNA binding heterodimer, srp9/1"/>
    <property type="match status" value="1"/>
</dbReference>
<evidence type="ECO:0000256" key="5">
    <source>
        <dbReference type="ARBA" id="ARBA00023135"/>
    </source>
</evidence>
<dbReference type="GO" id="GO:0008312">
    <property type="term" value="F:7S RNA binding"/>
    <property type="evidence" value="ECO:0007669"/>
    <property type="project" value="UniProtKB-UniRule"/>
</dbReference>
<comment type="subunit">
    <text evidence="7">Component of a fungal signal recognition particle (SRP) complex that consists of a 7SL RNA molecule (scR1) and at least six protein subunits: SRP72, SRP68, SRP54, SEC65, SRP21 and SRP14.</text>
</comment>
<evidence type="ECO:0000313" key="9">
    <source>
        <dbReference type="Proteomes" id="UP000190831"/>
    </source>
</evidence>
<protein>
    <recommendedName>
        <fullName evidence="7">Signal recognition particle subunit SRP14</fullName>
    </recommendedName>
    <alternativeName>
        <fullName evidence="7">Signal recognition particle 14 kDa protein</fullName>
    </alternativeName>
</protein>
<sequence length="135" mass="15163">MSESAHIPAPEFLAKVSEMFATANRAHRTVHLSIKRLVDRDPVEGTSEFDATEKPLYDVSRKSQFTKVPEDASTKQYPLLVRISCLSGIAKQKHSTVVEADDLDKFWKDYSAAIKTGMVGLVKKKKKKAKKSLRK</sequence>